<name>A0A6J6NAH8_9ZZZZ</name>
<dbReference type="EMBL" id="CAEZXI010000047">
    <property type="protein sequence ID" value="CAB4683631.1"/>
    <property type="molecule type" value="Genomic_DNA"/>
</dbReference>
<evidence type="ECO:0000256" key="1">
    <source>
        <dbReference type="SAM" id="MobiDB-lite"/>
    </source>
</evidence>
<feature type="region of interest" description="Disordered" evidence="1">
    <location>
        <begin position="39"/>
        <end position="59"/>
    </location>
</feature>
<accession>A0A6J6NAH8</accession>
<dbReference type="AlphaFoldDB" id="A0A6J6NAH8"/>
<sequence length="59" mass="6203">MPTAIGTPKNIAIIPVTIVPNNIAPMPYLASWPISGIASSHSKPVKKAKPAFRIASKPL</sequence>
<gene>
    <name evidence="2" type="ORF">UFOPK2362_00577</name>
</gene>
<organism evidence="2">
    <name type="scientific">freshwater metagenome</name>
    <dbReference type="NCBI Taxonomy" id="449393"/>
    <lineage>
        <taxon>unclassified sequences</taxon>
        <taxon>metagenomes</taxon>
        <taxon>ecological metagenomes</taxon>
    </lineage>
</organism>
<evidence type="ECO:0000313" key="2">
    <source>
        <dbReference type="EMBL" id="CAB4683631.1"/>
    </source>
</evidence>
<reference evidence="2" key="1">
    <citation type="submission" date="2020-05" db="EMBL/GenBank/DDBJ databases">
        <authorList>
            <person name="Chiriac C."/>
            <person name="Salcher M."/>
            <person name="Ghai R."/>
            <person name="Kavagutti S V."/>
        </authorList>
    </citation>
    <scope>NUCLEOTIDE SEQUENCE</scope>
</reference>
<proteinExistence type="predicted"/>
<protein>
    <submittedName>
        <fullName evidence="2">Unannotated protein</fullName>
    </submittedName>
</protein>